<keyword evidence="3 7" id="KW-0547">Nucleotide-binding</keyword>
<dbReference type="PROSITE" id="PS51274">
    <property type="entry name" value="GATASE_COBBQ"/>
    <property type="match status" value="1"/>
</dbReference>
<dbReference type="InterPro" id="IPR027417">
    <property type="entry name" value="P-loop_NTPase"/>
</dbReference>
<dbReference type="Pfam" id="PF01656">
    <property type="entry name" value="CbiA"/>
    <property type="match status" value="1"/>
</dbReference>
<feature type="domain" description="CobB/CobQ-like glutamine amidotransferase" evidence="9">
    <location>
        <begin position="240"/>
        <end position="429"/>
    </location>
</feature>
<dbReference type="NCBIfam" id="TIGR00379">
    <property type="entry name" value="cobB"/>
    <property type="match status" value="1"/>
</dbReference>
<dbReference type="PANTHER" id="PTHR43873:SF1">
    <property type="entry name" value="COBYRINATE A,C-DIAMIDE SYNTHASE"/>
    <property type="match status" value="1"/>
</dbReference>
<evidence type="ECO:0000259" key="9">
    <source>
        <dbReference type="Pfam" id="PF07685"/>
    </source>
</evidence>
<dbReference type="Gene3D" id="3.40.50.880">
    <property type="match status" value="1"/>
</dbReference>
<evidence type="ECO:0000256" key="5">
    <source>
        <dbReference type="ARBA" id="ARBA00022842"/>
    </source>
</evidence>
<name>A0ABV6ATW2_9DEIO</name>
<comment type="domain">
    <text evidence="7">Comprises of two domains. The C-terminal domain contains the binding site for glutamine and catalyzes the hydrolysis of this substrate to glutamate and ammonia. The N-terminal domain is anticipated to bind ATP and cobyrinate and catalyzes the ultimate synthesis of the diamide product. The ammonia produced via the glutaminase domain is probably translocated to the adjacent domain via a molecular tunnel, where it reacts with an activated intermediate.</text>
</comment>
<dbReference type="Proteomes" id="UP001589733">
    <property type="component" value="Unassembled WGS sequence"/>
</dbReference>
<keyword evidence="6 7" id="KW-0315">Glutamine amidotransferase</keyword>
<comment type="catalytic activity">
    <reaction evidence="7">
        <text>cob(II)yrinate + 2 L-glutamine + 2 ATP + 2 H2O = cob(II)yrinate a,c diamide + 2 L-glutamate + 2 ADP + 2 phosphate + 2 H(+)</text>
        <dbReference type="Rhea" id="RHEA:26289"/>
        <dbReference type="ChEBI" id="CHEBI:15377"/>
        <dbReference type="ChEBI" id="CHEBI:15378"/>
        <dbReference type="ChEBI" id="CHEBI:29985"/>
        <dbReference type="ChEBI" id="CHEBI:30616"/>
        <dbReference type="ChEBI" id="CHEBI:43474"/>
        <dbReference type="ChEBI" id="CHEBI:58359"/>
        <dbReference type="ChEBI" id="CHEBI:58537"/>
        <dbReference type="ChEBI" id="CHEBI:58894"/>
        <dbReference type="ChEBI" id="CHEBI:456216"/>
        <dbReference type="EC" id="6.3.5.11"/>
    </reaction>
</comment>
<evidence type="ECO:0000256" key="1">
    <source>
        <dbReference type="ARBA" id="ARBA00001946"/>
    </source>
</evidence>
<dbReference type="InterPro" id="IPR004484">
    <property type="entry name" value="CbiA/CobB_synth"/>
</dbReference>
<keyword evidence="11" id="KW-1185">Reference proteome</keyword>
<evidence type="ECO:0000256" key="7">
    <source>
        <dbReference type="HAMAP-Rule" id="MF_00027"/>
    </source>
</evidence>
<evidence type="ECO:0000256" key="4">
    <source>
        <dbReference type="ARBA" id="ARBA00022840"/>
    </source>
</evidence>
<sequence>MNRLMLAAPHSGSGKTTVAALLCLALRARGLTVAPFKLGPDYLDPTHLTRAAGQPARTLDSFLLSAERIQTLFVRTAAQADISILEGMMGLYDGRDPATDEHSSADLARLLDAPVALVIDASASARTVAAVAQGLRDFGPNLKVVGVILNRVGGAGHAALCEVALNQIGLPCLGFVCEDAALTLPARHLGLLSAEQASWNAADALHAAAHLRLDALLAAAEAPALPVPPSASAAPLQRARIAYALDEAFHFYYPDSLDALRDAGATLLPFSPLQDTALPADVGGLLLGGGYPEVHAAALSANLPMRRAIREFAATGRPVIGECGGLMYLAEALEDERGEAFEMCGVVPYRTRMAPRLTLGYRDATALQPSALTAAGVRVRGHEFHHSVLTHAPTQPAFCWTAPDGSQVEEGYAHGQILASYLHLHYGADPAWAARLVAACC</sequence>
<dbReference type="Gene3D" id="3.40.50.300">
    <property type="entry name" value="P-loop containing nucleotide triphosphate hydrolases"/>
    <property type="match status" value="2"/>
</dbReference>
<dbReference type="PANTHER" id="PTHR43873">
    <property type="entry name" value="COBYRINATE A,C-DIAMIDE SYNTHASE"/>
    <property type="match status" value="1"/>
</dbReference>
<dbReference type="Pfam" id="PF07685">
    <property type="entry name" value="GATase_3"/>
    <property type="match status" value="1"/>
</dbReference>
<organism evidence="10 11">
    <name type="scientific">Deinococcus oregonensis</name>
    <dbReference type="NCBI Taxonomy" id="1805970"/>
    <lineage>
        <taxon>Bacteria</taxon>
        <taxon>Thermotogati</taxon>
        <taxon>Deinococcota</taxon>
        <taxon>Deinococci</taxon>
        <taxon>Deinococcales</taxon>
        <taxon>Deinococcaceae</taxon>
        <taxon>Deinococcus</taxon>
    </lineage>
</organism>
<evidence type="ECO:0000256" key="2">
    <source>
        <dbReference type="ARBA" id="ARBA00022598"/>
    </source>
</evidence>
<dbReference type="InterPro" id="IPR029062">
    <property type="entry name" value="Class_I_gatase-like"/>
</dbReference>
<evidence type="ECO:0000256" key="6">
    <source>
        <dbReference type="ARBA" id="ARBA00022962"/>
    </source>
</evidence>
<keyword evidence="7" id="KW-0169">Cobalamin biosynthesis</keyword>
<feature type="site" description="Increases nucleophilicity of active site Cys" evidence="7">
    <location>
        <position position="423"/>
    </location>
</feature>
<keyword evidence="2 7" id="KW-0436">Ligase</keyword>
<dbReference type="InterPro" id="IPR011698">
    <property type="entry name" value="GATase_3"/>
</dbReference>
<feature type="domain" description="CobQ/CobB/MinD/ParA nucleotide binding" evidence="8">
    <location>
        <begin position="5"/>
        <end position="189"/>
    </location>
</feature>
<dbReference type="CDD" id="cd05388">
    <property type="entry name" value="CobB_N"/>
    <property type="match status" value="1"/>
</dbReference>
<proteinExistence type="inferred from homology"/>
<comment type="function">
    <text evidence="7">Catalyzes the ATP-dependent amidation of the two carboxylate groups at positions a and c of cobyrinate, using either L-glutamine or ammonia as the nitrogen source.</text>
</comment>
<comment type="caution">
    <text evidence="10">The sequence shown here is derived from an EMBL/GenBank/DDBJ whole genome shotgun (WGS) entry which is preliminary data.</text>
</comment>
<dbReference type="EMBL" id="JBHLYR010000010">
    <property type="protein sequence ID" value="MFB9990947.1"/>
    <property type="molecule type" value="Genomic_DNA"/>
</dbReference>
<gene>
    <name evidence="7" type="primary">cbiA</name>
    <name evidence="10" type="ORF">ACFFLM_02980</name>
</gene>
<comment type="cofactor">
    <cofactor evidence="1 7">
        <name>Mg(2+)</name>
        <dbReference type="ChEBI" id="CHEBI:18420"/>
    </cofactor>
</comment>
<evidence type="ECO:0000256" key="3">
    <source>
        <dbReference type="ARBA" id="ARBA00022741"/>
    </source>
</evidence>
<dbReference type="EC" id="6.3.5.11" evidence="7"/>
<dbReference type="RefSeq" id="WP_380005399.1">
    <property type="nucleotide sequence ID" value="NZ_JBHLYR010000010.1"/>
</dbReference>
<feature type="active site" description="Nucleophile" evidence="7">
    <location>
        <position position="323"/>
    </location>
</feature>
<accession>A0ABV6ATW2</accession>
<evidence type="ECO:0000259" key="8">
    <source>
        <dbReference type="Pfam" id="PF01656"/>
    </source>
</evidence>
<comment type="miscellaneous">
    <text evidence="7">The a and c carboxylates of cobyrinate are activated for nucleophilic attack via formation of a phosphorylated intermediate by ATP. CbiA catalyzes first the amidation of the c-carboxylate, and then that of the a-carboxylate.</text>
</comment>
<keyword evidence="4 7" id="KW-0067">ATP-binding</keyword>
<evidence type="ECO:0000313" key="11">
    <source>
        <dbReference type="Proteomes" id="UP001589733"/>
    </source>
</evidence>
<dbReference type="SUPFAM" id="SSF52540">
    <property type="entry name" value="P-loop containing nucleoside triphosphate hydrolases"/>
    <property type="match status" value="1"/>
</dbReference>
<dbReference type="CDD" id="cd03130">
    <property type="entry name" value="GATase1_CobB"/>
    <property type="match status" value="1"/>
</dbReference>
<keyword evidence="5 7" id="KW-0460">Magnesium</keyword>
<dbReference type="NCBIfam" id="NF002204">
    <property type="entry name" value="PRK01077.1"/>
    <property type="match status" value="1"/>
</dbReference>
<reference evidence="10 11" key="1">
    <citation type="submission" date="2024-09" db="EMBL/GenBank/DDBJ databases">
        <authorList>
            <person name="Sun Q."/>
            <person name="Mori K."/>
        </authorList>
    </citation>
    <scope>NUCLEOTIDE SEQUENCE [LARGE SCALE GENOMIC DNA]</scope>
    <source>
        <strain evidence="10 11">JCM 13503</strain>
    </source>
</reference>
<comment type="similarity">
    <text evidence="7">Belongs to the CobB/CbiA family.</text>
</comment>
<dbReference type="HAMAP" id="MF_00027">
    <property type="entry name" value="CobB_CbiA"/>
    <property type="match status" value="1"/>
</dbReference>
<comment type="pathway">
    <text evidence="7">Cofactor biosynthesis; adenosylcobalamin biosynthesis; cob(II)yrinate a,c-diamide from sirohydrochlorin (anaerobic route): step 10/10.</text>
</comment>
<dbReference type="InterPro" id="IPR002586">
    <property type="entry name" value="CobQ/CobB/MinD/ParA_Nub-bd_dom"/>
</dbReference>
<dbReference type="SUPFAM" id="SSF52317">
    <property type="entry name" value="Class I glutamine amidotransferase-like"/>
    <property type="match status" value="1"/>
</dbReference>
<protein>
    <recommendedName>
        <fullName evidence="7">Cobyrinate a,c-diamide synthase</fullName>
        <ecNumber evidence="7">6.3.5.11</ecNumber>
    </recommendedName>
    <alternativeName>
        <fullName evidence="7">Cobyrinic acid a,c-diamide synthetase</fullName>
    </alternativeName>
</protein>
<evidence type="ECO:0000313" key="10">
    <source>
        <dbReference type="EMBL" id="MFB9990947.1"/>
    </source>
</evidence>